<name>A0A0V1LZW2_9BILA</name>
<sequence>MHKIEEFQKFSCFGRKHHQSIAISPYTDSEQTQLVEPVVRLKHASCGQEICLELMQQNPATITQYHHTEKLTKEPNMNAQLPPRG</sequence>
<accession>A0A0V1LZW2</accession>
<proteinExistence type="predicted"/>
<gene>
    <name evidence="1" type="ORF">T10_11399</name>
</gene>
<dbReference type="AlphaFoldDB" id="A0A0V1LZW2"/>
<reference evidence="1 2" key="1">
    <citation type="submission" date="2015-01" db="EMBL/GenBank/DDBJ databases">
        <title>Evolution of Trichinella species and genotypes.</title>
        <authorList>
            <person name="Korhonen P.K."/>
            <person name="Edoardo P."/>
            <person name="Giuseppe L.R."/>
            <person name="Gasser R.B."/>
        </authorList>
    </citation>
    <scope>NUCLEOTIDE SEQUENCE [LARGE SCALE GENOMIC DNA]</scope>
    <source>
        <strain evidence="1">ISS1980</strain>
    </source>
</reference>
<comment type="caution">
    <text evidence="1">The sequence shown here is derived from an EMBL/GenBank/DDBJ whole genome shotgun (WGS) entry which is preliminary data.</text>
</comment>
<keyword evidence="2" id="KW-1185">Reference proteome</keyword>
<protein>
    <submittedName>
        <fullName evidence="1">Uncharacterized protein</fullName>
    </submittedName>
</protein>
<organism evidence="1 2">
    <name type="scientific">Trichinella papuae</name>
    <dbReference type="NCBI Taxonomy" id="268474"/>
    <lineage>
        <taxon>Eukaryota</taxon>
        <taxon>Metazoa</taxon>
        <taxon>Ecdysozoa</taxon>
        <taxon>Nematoda</taxon>
        <taxon>Enoplea</taxon>
        <taxon>Dorylaimia</taxon>
        <taxon>Trichinellida</taxon>
        <taxon>Trichinellidae</taxon>
        <taxon>Trichinella</taxon>
    </lineage>
</organism>
<evidence type="ECO:0000313" key="2">
    <source>
        <dbReference type="Proteomes" id="UP000054843"/>
    </source>
</evidence>
<evidence type="ECO:0000313" key="1">
    <source>
        <dbReference type="EMBL" id="KRZ64702.1"/>
    </source>
</evidence>
<dbReference type="Proteomes" id="UP000054843">
    <property type="component" value="Unassembled WGS sequence"/>
</dbReference>
<dbReference type="EMBL" id="JYDO01000855">
    <property type="protein sequence ID" value="KRZ64702.1"/>
    <property type="molecule type" value="Genomic_DNA"/>
</dbReference>